<evidence type="ECO:0000256" key="6">
    <source>
        <dbReference type="ARBA" id="ARBA00022723"/>
    </source>
</evidence>
<dbReference type="Pfam" id="PF01077">
    <property type="entry name" value="NIR_SIR"/>
    <property type="match status" value="1"/>
</dbReference>
<evidence type="ECO:0000256" key="9">
    <source>
        <dbReference type="ARBA" id="ARBA00023004"/>
    </source>
</evidence>
<dbReference type="Pfam" id="PF03460">
    <property type="entry name" value="NIR_SIR_ferr"/>
    <property type="match status" value="2"/>
</dbReference>
<feature type="binding site" description="axial binding residue" evidence="15">
    <location>
        <position position="493"/>
    </location>
    <ligand>
        <name>siroheme</name>
        <dbReference type="ChEBI" id="CHEBI:60052"/>
    </ligand>
    <ligandPart>
        <name>Fe</name>
        <dbReference type="ChEBI" id="CHEBI:18248"/>
    </ligandPart>
</feature>
<comment type="similarity">
    <text evidence="2 15">Belongs to the nitrite and sulfite reductase 4Fe-4S domain family.</text>
</comment>
<keyword evidence="8 15" id="KW-0560">Oxidoreductase</keyword>
<dbReference type="AlphaFoldDB" id="A0A2U8FJY2"/>
<dbReference type="GO" id="GO:0070814">
    <property type="term" value="P:hydrogen sulfide biosynthetic process"/>
    <property type="evidence" value="ECO:0007669"/>
    <property type="project" value="UniProtKB-UniRule"/>
</dbReference>
<comment type="subunit">
    <text evidence="14 15">Alpha(8)-beta(8). The alpha component is a flavoprotein, the beta component is a hemoprotein.</text>
</comment>
<dbReference type="GO" id="GO:0009337">
    <property type="term" value="C:sulfite reductase complex (NADPH)"/>
    <property type="evidence" value="ECO:0007669"/>
    <property type="project" value="InterPro"/>
</dbReference>
<dbReference type="GO" id="GO:0000103">
    <property type="term" value="P:sulfate assimilation"/>
    <property type="evidence" value="ECO:0007669"/>
    <property type="project" value="UniProtKB-UniRule"/>
</dbReference>
<accession>A0A2U8FJY2</accession>
<dbReference type="InterPro" id="IPR006066">
    <property type="entry name" value="NO2/SO3_Rdtase_FeS/sirohaem_BS"/>
</dbReference>
<keyword evidence="6 15" id="KW-0479">Metal-binding</keyword>
<dbReference type="EC" id="1.8.1.2" evidence="15"/>
<keyword evidence="7 15" id="KW-0521">NADP</keyword>
<feature type="binding site" evidence="15">
    <location>
        <position position="489"/>
    </location>
    <ligand>
        <name>[4Fe-4S] cluster</name>
        <dbReference type="ChEBI" id="CHEBI:49883"/>
    </ligand>
</feature>
<dbReference type="GO" id="GO:0019344">
    <property type="term" value="P:cysteine biosynthetic process"/>
    <property type="evidence" value="ECO:0007669"/>
    <property type="project" value="UniProtKB-KW"/>
</dbReference>
<dbReference type="PRINTS" id="PR00397">
    <property type="entry name" value="SIROHAEM"/>
</dbReference>
<feature type="domain" description="Nitrite/Sulfite reductase ferredoxin-like" evidence="17">
    <location>
        <begin position="81"/>
        <end position="141"/>
    </location>
</feature>
<dbReference type="InterPro" id="IPR045854">
    <property type="entry name" value="NO2/SO3_Rdtase_4Fe4S_sf"/>
</dbReference>
<feature type="domain" description="Nitrite/sulphite reductase 4Fe-4S" evidence="16">
    <location>
        <begin position="176"/>
        <end position="339"/>
    </location>
</feature>
<evidence type="ECO:0000313" key="18">
    <source>
        <dbReference type="EMBL" id="AWI50654.1"/>
    </source>
</evidence>
<comment type="catalytic activity">
    <reaction evidence="12 15">
        <text>hydrogen sulfide + 3 NADP(+) + 3 H2O = sulfite + 3 NADPH + 4 H(+)</text>
        <dbReference type="Rhea" id="RHEA:13801"/>
        <dbReference type="ChEBI" id="CHEBI:15377"/>
        <dbReference type="ChEBI" id="CHEBI:15378"/>
        <dbReference type="ChEBI" id="CHEBI:17359"/>
        <dbReference type="ChEBI" id="CHEBI:29919"/>
        <dbReference type="ChEBI" id="CHEBI:57783"/>
        <dbReference type="ChEBI" id="CHEBI:58349"/>
        <dbReference type="EC" id="1.8.1.2"/>
    </reaction>
</comment>
<keyword evidence="9 15" id="KW-0408">Iron</keyword>
<evidence type="ECO:0000256" key="8">
    <source>
        <dbReference type="ARBA" id="ARBA00023002"/>
    </source>
</evidence>
<comment type="cofactor">
    <cofactor evidence="15">
        <name>siroheme</name>
        <dbReference type="ChEBI" id="CHEBI:60052"/>
    </cofactor>
    <text evidence="15">Binds 1 siroheme per subunit.</text>
</comment>
<dbReference type="GO" id="GO:0020037">
    <property type="term" value="F:heme binding"/>
    <property type="evidence" value="ECO:0007669"/>
    <property type="project" value="InterPro"/>
</dbReference>
<comment type="function">
    <text evidence="13 15">Component of the sulfite reductase complex that catalyzes the 6-electron reduction of sulfite to sulfide. This is one of several activities required for the biosynthesis of L-cysteine from sulfate.</text>
</comment>
<dbReference type="GO" id="GO:0046872">
    <property type="term" value="F:metal ion binding"/>
    <property type="evidence" value="ECO:0007669"/>
    <property type="project" value="UniProtKB-KW"/>
</dbReference>
<name>A0A2U8FJY2_9PAST</name>
<evidence type="ECO:0000256" key="7">
    <source>
        <dbReference type="ARBA" id="ARBA00022857"/>
    </source>
</evidence>
<evidence type="ECO:0000256" key="5">
    <source>
        <dbReference type="ARBA" id="ARBA00022617"/>
    </source>
</evidence>
<evidence type="ECO:0000259" key="17">
    <source>
        <dbReference type="Pfam" id="PF03460"/>
    </source>
</evidence>
<dbReference type="InterPro" id="IPR036136">
    <property type="entry name" value="Nit/Sulf_reduc_fer-like_dom_sf"/>
</dbReference>
<dbReference type="GO" id="GO:0050661">
    <property type="term" value="F:NADP binding"/>
    <property type="evidence" value="ECO:0007669"/>
    <property type="project" value="InterPro"/>
</dbReference>
<reference evidence="19" key="1">
    <citation type="submission" date="2018-05" db="EMBL/GenBank/DDBJ databases">
        <title>Complete genome sequence of Actinobacillus porcitonsillarum reference strain 9953L55 (CCUG 46996).</title>
        <authorList>
            <person name="Dona V."/>
            <person name="Perreten V."/>
        </authorList>
    </citation>
    <scope>NUCLEOTIDE SEQUENCE [LARGE SCALE GENOMIC DNA]</scope>
    <source>
        <strain evidence="19">9953L55</strain>
    </source>
</reference>
<dbReference type="NCBIfam" id="NF010029">
    <property type="entry name" value="PRK13504.1"/>
    <property type="match status" value="1"/>
</dbReference>
<feature type="binding site" evidence="15">
    <location>
        <position position="450"/>
    </location>
    <ligand>
        <name>[4Fe-4S] cluster</name>
        <dbReference type="ChEBI" id="CHEBI:49883"/>
    </ligand>
</feature>
<dbReference type="KEGG" id="apor:DDU33_03725"/>
<evidence type="ECO:0000256" key="2">
    <source>
        <dbReference type="ARBA" id="ARBA00010429"/>
    </source>
</evidence>
<dbReference type="GO" id="GO:0051539">
    <property type="term" value="F:4 iron, 4 sulfur cluster binding"/>
    <property type="evidence" value="ECO:0007669"/>
    <property type="project" value="UniProtKB-KW"/>
</dbReference>
<keyword evidence="3 15" id="KW-0004">4Fe-4S</keyword>
<dbReference type="Gene3D" id="3.30.413.10">
    <property type="entry name" value="Sulfite Reductase Hemoprotein, domain 1"/>
    <property type="match status" value="2"/>
</dbReference>
<gene>
    <name evidence="15" type="primary">cysI</name>
    <name evidence="18" type="ORF">DDU33_03725</name>
</gene>
<dbReference type="FunFam" id="3.30.413.10:FF:000004">
    <property type="entry name" value="Sulfite reductase [NADPH] hemoprotein beta-component"/>
    <property type="match status" value="1"/>
</dbReference>
<keyword evidence="11 15" id="KW-0198">Cysteine biosynthesis</keyword>
<dbReference type="PANTHER" id="PTHR11493:SF47">
    <property type="entry name" value="SULFITE REDUCTASE [NADPH] SUBUNIT BETA"/>
    <property type="match status" value="1"/>
</dbReference>
<dbReference type="PROSITE" id="PS00365">
    <property type="entry name" value="NIR_SIR"/>
    <property type="match status" value="1"/>
</dbReference>
<dbReference type="InterPro" id="IPR006067">
    <property type="entry name" value="NO2/SO3_Rdtase_4Fe4S_dom"/>
</dbReference>
<evidence type="ECO:0000256" key="1">
    <source>
        <dbReference type="ARBA" id="ARBA00004774"/>
    </source>
</evidence>
<evidence type="ECO:0000256" key="13">
    <source>
        <dbReference type="ARBA" id="ARBA00057160"/>
    </source>
</evidence>
<dbReference type="SUPFAM" id="SSF56014">
    <property type="entry name" value="Nitrite and sulphite reductase 4Fe-4S domain-like"/>
    <property type="match status" value="2"/>
</dbReference>
<dbReference type="NCBIfam" id="TIGR02041">
    <property type="entry name" value="CysI"/>
    <property type="match status" value="1"/>
</dbReference>
<comment type="cofactor">
    <cofactor evidence="15">
        <name>[4Fe-4S] cluster</name>
        <dbReference type="ChEBI" id="CHEBI:49883"/>
    </cofactor>
    <text evidence="15">Binds 1 [4Fe-4S] cluster per subunit.</text>
</comment>
<evidence type="ECO:0000256" key="10">
    <source>
        <dbReference type="ARBA" id="ARBA00023014"/>
    </source>
</evidence>
<keyword evidence="4 15" id="KW-0028">Amino-acid biosynthesis</keyword>
<dbReference type="Proteomes" id="UP000244920">
    <property type="component" value="Chromosome"/>
</dbReference>
<dbReference type="UniPathway" id="UPA00140">
    <property type="reaction ID" value="UER00207"/>
</dbReference>
<dbReference type="GO" id="GO:0004783">
    <property type="term" value="F:sulfite reductase (NADPH) activity"/>
    <property type="evidence" value="ECO:0007669"/>
    <property type="project" value="UniProtKB-UniRule"/>
</dbReference>
<evidence type="ECO:0000259" key="16">
    <source>
        <dbReference type="Pfam" id="PF01077"/>
    </source>
</evidence>
<keyword evidence="19" id="KW-1185">Reference proteome</keyword>
<dbReference type="InterPro" id="IPR011786">
    <property type="entry name" value="CysI"/>
</dbReference>
<dbReference type="PANTHER" id="PTHR11493">
    <property type="entry name" value="SULFITE REDUCTASE [NADPH] SUBUNIT BETA-RELATED"/>
    <property type="match status" value="1"/>
</dbReference>
<evidence type="ECO:0000256" key="4">
    <source>
        <dbReference type="ARBA" id="ARBA00022605"/>
    </source>
</evidence>
<dbReference type="EMBL" id="CP029206">
    <property type="protein sequence ID" value="AWI50654.1"/>
    <property type="molecule type" value="Genomic_DNA"/>
</dbReference>
<evidence type="ECO:0000256" key="15">
    <source>
        <dbReference type="HAMAP-Rule" id="MF_01540"/>
    </source>
</evidence>
<keyword evidence="5 15" id="KW-0349">Heme</keyword>
<feature type="binding site" evidence="15">
    <location>
        <position position="444"/>
    </location>
    <ligand>
        <name>[4Fe-4S] cluster</name>
        <dbReference type="ChEBI" id="CHEBI:49883"/>
    </ligand>
</feature>
<feature type="domain" description="Nitrite/Sulfite reductase ferredoxin-like" evidence="17">
    <location>
        <begin position="362"/>
        <end position="426"/>
    </location>
</feature>
<evidence type="ECO:0000256" key="12">
    <source>
        <dbReference type="ARBA" id="ARBA00052219"/>
    </source>
</evidence>
<dbReference type="GO" id="GO:0050311">
    <property type="term" value="F:sulfite reductase (ferredoxin) activity"/>
    <property type="evidence" value="ECO:0007669"/>
    <property type="project" value="TreeGrafter"/>
</dbReference>
<dbReference type="FunFam" id="3.30.413.10:FF:000003">
    <property type="entry name" value="Sulfite reductase [NADPH] hemoprotein beta-component"/>
    <property type="match status" value="1"/>
</dbReference>
<sequence>MTDSNKKKGLEWQEKPLSDNERLKNESNFLRGTILDDLKDGLTGGFKGDNFQLIRFHGMYEQDDRDIRATRLDEKLEPLKFMLLRCRLPGGIIKPYQWIEIDKFARENTYYRSIRLTNRQTFQYHGVPKTKLQDMHRLLHKIGLDSIATAADMNRNVLCTSNPIESELHQEAYEWAKKISEHLLPRTSGYLDVWIEGKKVTSSDDVLDKEQEPILGKTYLPRKYKTTVSIPPLNDVDVYGNDMNFVAIKDENGKLAGFNVLVGGGLSMEHGNTATYPNISLELGYIPLSYTLQAAEAVVTTQRNFGNRADRKNARTRYTIQNMGLDGFRAEVERRMGIPFEPIRPFKFTELGDRLGWVKGIDNKWHLTLYVESGRLTDNDPQKPLLTGMLEIAKVHQGDFRITANQNIIIAGVPEDQKETIEQLARQYGLLEPISKQREYSMSCVSFPTCPLAMAEAERVLPDFTVEMEKLLAKHNIPNEYIITRITGCPNGCGRAMLAEIGLVGKAIGRYNLHIGGDRPGYRIPRLYQENRTLSEILEELDRLIGRWATEREANEAFGDFVIRAGIVIPVVNAPVDFWDASKAIIPTQQIS</sequence>
<comment type="pathway">
    <text evidence="1 15">Sulfur metabolism; hydrogen sulfide biosynthesis; hydrogen sulfide from sulfite (NADPH route): step 1/1.</text>
</comment>
<feature type="binding site" evidence="15">
    <location>
        <position position="493"/>
    </location>
    <ligand>
        <name>[4Fe-4S] cluster</name>
        <dbReference type="ChEBI" id="CHEBI:49883"/>
    </ligand>
</feature>
<evidence type="ECO:0000256" key="3">
    <source>
        <dbReference type="ARBA" id="ARBA00022485"/>
    </source>
</evidence>
<evidence type="ECO:0000256" key="11">
    <source>
        <dbReference type="ARBA" id="ARBA00023192"/>
    </source>
</evidence>
<keyword evidence="10 15" id="KW-0411">Iron-sulfur</keyword>
<dbReference type="InterPro" id="IPR005117">
    <property type="entry name" value="NiRdtase/SiRdtase_haem-b_fer"/>
</dbReference>
<evidence type="ECO:0000313" key="19">
    <source>
        <dbReference type="Proteomes" id="UP000244920"/>
    </source>
</evidence>
<dbReference type="RefSeq" id="WP_108923236.1">
    <property type="nucleotide sequence ID" value="NZ_CP029206.1"/>
</dbReference>
<dbReference type="HAMAP" id="MF_01540">
    <property type="entry name" value="CysI"/>
    <property type="match status" value="1"/>
</dbReference>
<protein>
    <recommendedName>
        <fullName evidence="15">Sulfite reductase [NADPH] hemoprotein beta-component</fullName>
        <shortName evidence="15">SiR-HP</shortName>
        <shortName evidence="15">SiRHP</shortName>
        <ecNumber evidence="15">1.8.1.2</ecNumber>
    </recommendedName>
</protein>
<dbReference type="InterPro" id="IPR045169">
    <property type="entry name" value="NO2/SO3_Rdtase_4Fe4S_prot"/>
</dbReference>
<evidence type="ECO:0000256" key="14">
    <source>
        <dbReference type="ARBA" id="ARBA00062253"/>
    </source>
</evidence>
<organism evidence="18 19">
    <name type="scientific">Actinobacillus porcitonsillarum</name>
    <dbReference type="NCBI Taxonomy" id="189834"/>
    <lineage>
        <taxon>Bacteria</taxon>
        <taxon>Pseudomonadati</taxon>
        <taxon>Pseudomonadota</taxon>
        <taxon>Gammaproteobacteria</taxon>
        <taxon>Pasteurellales</taxon>
        <taxon>Pasteurellaceae</taxon>
        <taxon>Actinobacillus</taxon>
    </lineage>
</organism>
<proteinExistence type="inferred from homology"/>
<dbReference type="SUPFAM" id="SSF55124">
    <property type="entry name" value="Nitrite/Sulfite reductase N-terminal domain-like"/>
    <property type="match status" value="2"/>
</dbReference>